<evidence type="ECO:0000313" key="7">
    <source>
        <dbReference type="EMBL" id="KAK4254326.1"/>
    </source>
</evidence>
<dbReference type="PRINTS" id="PR00364">
    <property type="entry name" value="DISEASERSIST"/>
</dbReference>
<sequence>MADIVVSFVLENLSRLVAHEANLLCGVEDKVKSLESELRMMHAFLKSCQQNQQKKEIEQEVVRQIKDVAHDAEDVIDTFVANVVTQRQRSGLSQMLHGVDHAKMLHRVAEKIDNIKVTIGQIYENRIKYDTQEDAGASTDQEFQLLHKRRRDVEEDDVVGFEHDTTEVINLLEQGGSRRNVVSIIGMGGLGKTTLARKIYNTHHVKNDFECHAWVYVSNDYRPRELLHALLKCFVTISANSSRKHKKKSKSKGKPEMEDDFSFSEEELRDKVRECVKGKRYLVVLDDIWNPQHWDDIQCALPDDNKASRILITSRSKEVAFHASSFLLYYLPFLTEEESWKLFSKRVFRGEGVPSNLELLGKRMVKCCGDLPISLLVLAGILANKEKSHREWSKVIRHVNSYLTQPETHIHDIVLKLSYDSLPPRLKPCFLYFGMFPEDYETPVRRLIQLWVAEGFIHPSVSRIAEDVAEDYLDELIDRSLIQVGRRRSDGGNQDMSHS</sequence>
<keyword evidence="1" id="KW-0677">Repeat</keyword>
<accession>A0AAE1IPU1</accession>
<dbReference type="PANTHER" id="PTHR23155:SF1193">
    <property type="entry name" value="DISEASE RESISTANCE PROTEIN RPP13-RELATED"/>
    <property type="match status" value="1"/>
</dbReference>
<proteinExistence type="predicted"/>
<keyword evidence="8" id="KW-1185">Reference proteome</keyword>
<feature type="domain" description="Disease resistance protein winged helix" evidence="6">
    <location>
        <begin position="435"/>
        <end position="492"/>
    </location>
</feature>
<dbReference type="InterPro" id="IPR058922">
    <property type="entry name" value="WHD_DRP"/>
</dbReference>
<protein>
    <submittedName>
        <fullName evidence="7">Uncharacterized protein</fullName>
    </submittedName>
</protein>
<dbReference type="GO" id="GO:0098542">
    <property type="term" value="P:defense response to other organism"/>
    <property type="evidence" value="ECO:0007669"/>
    <property type="project" value="TreeGrafter"/>
</dbReference>
<dbReference type="Gene3D" id="3.40.50.300">
    <property type="entry name" value="P-loop containing nucleotide triphosphate hydrolases"/>
    <property type="match status" value="1"/>
</dbReference>
<dbReference type="FunFam" id="3.40.50.300:FF:001091">
    <property type="entry name" value="Probable disease resistance protein At1g61300"/>
    <property type="match status" value="1"/>
</dbReference>
<dbReference type="InterPro" id="IPR044974">
    <property type="entry name" value="Disease_R_plants"/>
</dbReference>
<dbReference type="EMBL" id="JAWXYG010000014">
    <property type="protein sequence ID" value="KAK4254326.1"/>
    <property type="molecule type" value="Genomic_DNA"/>
</dbReference>
<dbReference type="FunFam" id="1.10.10.10:FF:000322">
    <property type="entry name" value="Probable disease resistance protein At1g63360"/>
    <property type="match status" value="1"/>
</dbReference>
<evidence type="ECO:0000313" key="8">
    <source>
        <dbReference type="Proteomes" id="UP001293593"/>
    </source>
</evidence>
<keyword evidence="2" id="KW-0547">Nucleotide-binding</keyword>
<name>A0AAE1IPU1_9FABA</name>
<feature type="domain" description="NB-ARC" evidence="4">
    <location>
        <begin position="163"/>
        <end position="350"/>
    </location>
</feature>
<dbReference type="Pfam" id="PF23559">
    <property type="entry name" value="WHD_DRP"/>
    <property type="match status" value="1"/>
</dbReference>
<evidence type="ECO:0000259" key="4">
    <source>
        <dbReference type="Pfam" id="PF00931"/>
    </source>
</evidence>
<dbReference type="AlphaFoldDB" id="A0AAE1IPU1"/>
<gene>
    <name evidence="7" type="ORF">QN277_009726</name>
</gene>
<dbReference type="Pfam" id="PF00931">
    <property type="entry name" value="NB-ARC"/>
    <property type="match status" value="1"/>
</dbReference>
<dbReference type="InterPro" id="IPR027417">
    <property type="entry name" value="P-loop_NTPase"/>
</dbReference>
<dbReference type="PANTHER" id="PTHR23155">
    <property type="entry name" value="DISEASE RESISTANCE PROTEIN RP"/>
    <property type="match status" value="1"/>
</dbReference>
<keyword evidence="3" id="KW-0611">Plant defense</keyword>
<evidence type="ECO:0000259" key="5">
    <source>
        <dbReference type="Pfam" id="PF18052"/>
    </source>
</evidence>
<dbReference type="InterPro" id="IPR002182">
    <property type="entry name" value="NB-ARC"/>
</dbReference>
<dbReference type="Gene3D" id="1.10.8.430">
    <property type="entry name" value="Helical domain of apoptotic protease-activating factors"/>
    <property type="match status" value="1"/>
</dbReference>
<dbReference type="Gene3D" id="1.10.10.10">
    <property type="entry name" value="Winged helix-like DNA-binding domain superfamily/Winged helix DNA-binding domain"/>
    <property type="match status" value="1"/>
</dbReference>
<dbReference type="SUPFAM" id="SSF52540">
    <property type="entry name" value="P-loop containing nucleoside triphosphate hydrolases"/>
    <property type="match status" value="1"/>
</dbReference>
<dbReference type="InterPro" id="IPR042197">
    <property type="entry name" value="Apaf_helical"/>
</dbReference>
<evidence type="ECO:0000256" key="1">
    <source>
        <dbReference type="ARBA" id="ARBA00022737"/>
    </source>
</evidence>
<evidence type="ECO:0000259" key="6">
    <source>
        <dbReference type="Pfam" id="PF23559"/>
    </source>
</evidence>
<dbReference type="InterPro" id="IPR041118">
    <property type="entry name" value="Rx_N"/>
</dbReference>
<dbReference type="Gene3D" id="1.20.5.4130">
    <property type="match status" value="1"/>
</dbReference>
<dbReference type="InterPro" id="IPR038005">
    <property type="entry name" value="RX-like_CC"/>
</dbReference>
<evidence type="ECO:0000256" key="2">
    <source>
        <dbReference type="ARBA" id="ARBA00022741"/>
    </source>
</evidence>
<dbReference type="InterPro" id="IPR036388">
    <property type="entry name" value="WH-like_DNA-bd_sf"/>
</dbReference>
<organism evidence="7 8">
    <name type="scientific">Acacia crassicarpa</name>
    <name type="common">northern wattle</name>
    <dbReference type="NCBI Taxonomy" id="499986"/>
    <lineage>
        <taxon>Eukaryota</taxon>
        <taxon>Viridiplantae</taxon>
        <taxon>Streptophyta</taxon>
        <taxon>Embryophyta</taxon>
        <taxon>Tracheophyta</taxon>
        <taxon>Spermatophyta</taxon>
        <taxon>Magnoliopsida</taxon>
        <taxon>eudicotyledons</taxon>
        <taxon>Gunneridae</taxon>
        <taxon>Pentapetalae</taxon>
        <taxon>rosids</taxon>
        <taxon>fabids</taxon>
        <taxon>Fabales</taxon>
        <taxon>Fabaceae</taxon>
        <taxon>Caesalpinioideae</taxon>
        <taxon>mimosoid clade</taxon>
        <taxon>Acacieae</taxon>
        <taxon>Acacia</taxon>
    </lineage>
</organism>
<feature type="domain" description="Disease resistance N-terminal" evidence="5">
    <location>
        <begin position="5"/>
        <end position="93"/>
    </location>
</feature>
<comment type="caution">
    <text evidence="7">The sequence shown here is derived from an EMBL/GenBank/DDBJ whole genome shotgun (WGS) entry which is preliminary data.</text>
</comment>
<dbReference type="GO" id="GO:0043531">
    <property type="term" value="F:ADP binding"/>
    <property type="evidence" value="ECO:0007669"/>
    <property type="project" value="InterPro"/>
</dbReference>
<dbReference type="CDD" id="cd14798">
    <property type="entry name" value="RX-CC_like"/>
    <property type="match status" value="1"/>
</dbReference>
<dbReference type="Pfam" id="PF18052">
    <property type="entry name" value="Rx_N"/>
    <property type="match status" value="1"/>
</dbReference>
<dbReference type="Proteomes" id="UP001293593">
    <property type="component" value="Unassembled WGS sequence"/>
</dbReference>
<evidence type="ECO:0000256" key="3">
    <source>
        <dbReference type="ARBA" id="ARBA00022821"/>
    </source>
</evidence>
<reference evidence="7" key="1">
    <citation type="submission" date="2023-10" db="EMBL/GenBank/DDBJ databases">
        <title>Chromosome-level genome of the transformable northern wattle, Acacia crassicarpa.</title>
        <authorList>
            <person name="Massaro I."/>
            <person name="Sinha N.R."/>
            <person name="Poethig S."/>
            <person name="Leichty A.R."/>
        </authorList>
    </citation>
    <scope>NUCLEOTIDE SEQUENCE</scope>
    <source>
        <strain evidence="7">Acra3RX</strain>
        <tissue evidence="7">Leaf</tissue>
    </source>
</reference>